<gene>
    <name evidence="3" type="ORF">Pmgp_02118</name>
</gene>
<evidence type="ECO:0000256" key="1">
    <source>
        <dbReference type="ARBA" id="ARBA00022747"/>
    </source>
</evidence>
<dbReference type="GO" id="GO:0009307">
    <property type="term" value="P:DNA restriction-modification system"/>
    <property type="evidence" value="ECO:0007669"/>
    <property type="project" value="UniProtKB-KW"/>
</dbReference>
<feature type="domain" description="Type I restriction enzyme HindI endonuclease subunit-like C-terminal" evidence="2">
    <location>
        <begin position="1"/>
        <end position="111"/>
    </location>
</feature>
<evidence type="ECO:0000259" key="2">
    <source>
        <dbReference type="Pfam" id="PF11867"/>
    </source>
</evidence>
<dbReference type="Pfam" id="PF11867">
    <property type="entry name" value="T1RH-like_C"/>
    <property type="match status" value="1"/>
</dbReference>
<proteinExistence type="predicted"/>
<dbReference type="InterPro" id="IPR051268">
    <property type="entry name" value="Type-I_R_enzyme_R_subunit"/>
</dbReference>
<dbReference type="Proteomes" id="UP000297597">
    <property type="component" value="Unassembled WGS sequence"/>
</dbReference>
<dbReference type="PANTHER" id="PTHR30195:SF15">
    <property type="entry name" value="TYPE I RESTRICTION ENZYME HINDI ENDONUCLEASE SUBUNIT"/>
    <property type="match status" value="1"/>
</dbReference>
<comment type="caution">
    <text evidence="3">The sequence shown here is derived from an EMBL/GenBank/DDBJ whole genome shotgun (WGS) entry which is preliminary data.</text>
</comment>
<dbReference type="PANTHER" id="PTHR30195">
    <property type="entry name" value="TYPE I SITE-SPECIFIC DEOXYRIBONUCLEASE PROTEIN SUBUNIT M AND R"/>
    <property type="match status" value="1"/>
</dbReference>
<keyword evidence="1" id="KW-0680">Restriction system</keyword>
<organism evidence="3 4">
    <name type="scientific">Pelotomaculum propionicicum</name>
    <dbReference type="NCBI Taxonomy" id="258475"/>
    <lineage>
        <taxon>Bacteria</taxon>
        <taxon>Bacillati</taxon>
        <taxon>Bacillota</taxon>
        <taxon>Clostridia</taxon>
        <taxon>Eubacteriales</taxon>
        <taxon>Desulfotomaculaceae</taxon>
        <taxon>Pelotomaculum</taxon>
    </lineage>
</organism>
<dbReference type="InterPro" id="IPR021810">
    <property type="entry name" value="T1RH-like_C"/>
</dbReference>
<dbReference type="AlphaFoldDB" id="A0A4Y7RPL3"/>
<evidence type="ECO:0000313" key="4">
    <source>
        <dbReference type="Proteomes" id="UP000297597"/>
    </source>
</evidence>
<name>A0A4Y7RPL3_9FIRM</name>
<protein>
    <recommendedName>
        <fullName evidence="2">Type I restriction enzyme HindI endonuclease subunit-like C-terminal domain-containing protein</fullName>
    </recommendedName>
</protein>
<dbReference type="EMBL" id="QFFZ01000021">
    <property type="protein sequence ID" value="TEB10803.1"/>
    <property type="molecule type" value="Genomic_DNA"/>
</dbReference>
<evidence type="ECO:0000313" key="3">
    <source>
        <dbReference type="EMBL" id="TEB10803.1"/>
    </source>
</evidence>
<reference evidence="3 4" key="1">
    <citation type="journal article" date="2018" name="Environ. Microbiol.">
        <title>Novel energy conservation strategies and behaviour of Pelotomaculum schinkii driving syntrophic propionate catabolism.</title>
        <authorList>
            <person name="Hidalgo-Ahumada C.A.P."/>
            <person name="Nobu M.K."/>
            <person name="Narihiro T."/>
            <person name="Tamaki H."/>
            <person name="Liu W.T."/>
            <person name="Kamagata Y."/>
            <person name="Stams A.J.M."/>
            <person name="Imachi H."/>
            <person name="Sousa D.Z."/>
        </authorList>
    </citation>
    <scope>NUCLEOTIDE SEQUENCE [LARGE SCALE GENOMIC DNA]</scope>
    <source>
        <strain evidence="3 4">MGP</strain>
    </source>
</reference>
<sequence>MDILGAVGLNKPNIAILSDEFLEEIKGIPQKNLAVELLKRLLEGRVKSVAGRNLVQSRKFSEMLEAAIRKYQNRAIETTQVILELIQLAREMNEMHRRGEETGLTEDELAVHSNRTISKEIIAEYFTAIKQKYNMLTPNDIENYAQVMFSRSMKS</sequence>
<accession>A0A4Y7RPL3</accession>
<keyword evidence="4" id="KW-1185">Reference proteome</keyword>